<comment type="caution">
    <text evidence="2">The sequence shown here is derived from an EMBL/GenBank/DDBJ whole genome shotgun (WGS) entry which is preliminary data.</text>
</comment>
<dbReference type="AlphaFoldDB" id="A0A835V0D0"/>
<dbReference type="PANTHER" id="PTHR34554">
    <property type="entry name" value="RGS1-HXK1-INTERACTING PROTEIN 1"/>
    <property type="match status" value="1"/>
</dbReference>
<proteinExistence type="predicted"/>
<dbReference type="EMBL" id="JADCNM010000006">
    <property type="protein sequence ID" value="KAG0479125.1"/>
    <property type="molecule type" value="Genomic_DNA"/>
</dbReference>
<sequence>MGNARPGNEMVPVAASHPTVPSLALRSPERGERLDSESMDRAIRSAASPQENPFWPLQKLQDIKAEVKSGYKCYEDAFVQKVKDGIMIVRDHSSEAFGITIVSSLLLMRGPRKILWRQTLGRLQSEEAKLAKIDTGLKVVGGSVDKLKKDSKNMLLRASFGEEELQRGRTKIRDAGKEIRRLIKSVYKIESQATDVMDELRVIPGRNALKLRAEVASMMSDLKQQRYELNKKILRISELGVRV</sequence>
<dbReference type="PANTHER" id="PTHR34554:SF2">
    <property type="entry name" value="RGS1-HXK1-INTERACTING PROTEIN 1"/>
    <property type="match status" value="1"/>
</dbReference>
<evidence type="ECO:0000313" key="3">
    <source>
        <dbReference type="Proteomes" id="UP000639772"/>
    </source>
</evidence>
<dbReference type="Proteomes" id="UP000639772">
    <property type="component" value="Chromosome 6"/>
</dbReference>
<accession>A0A835V0D0</accession>
<name>A0A835V0D0_VANPL</name>
<reference evidence="2 3" key="1">
    <citation type="journal article" date="2020" name="Nat. Food">
        <title>A phased Vanilla planifolia genome enables genetic improvement of flavour and production.</title>
        <authorList>
            <person name="Hasing T."/>
            <person name="Tang H."/>
            <person name="Brym M."/>
            <person name="Khazi F."/>
            <person name="Huang T."/>
            <person name="Chambers A.H."/>
        </authorList>
    </citation>
    <scope>NUCLEOTIDE SEQUENCE [LARGE SCALE GENOMIC DNA]</scope>
    <source>
        <tissue evidence="2">Leaf</tissue>
    </source>
</reference>
<dbReference type="InterPro" id="IPR053284">
    <property type="entry name" value="RGS1-HXK1_interactor"/>
</dbReference>
<evidence type="ECO:0000313" key="2">
    <source>
        <dbReference type="EMBL" id="KAG0479125.1"/>
    </source>
</evidence>
<gene>
    <name evidence="2" type="ORF">HPP92_013844</name>
</gene>
<protein>
    <submittedName>
        <fullName evidence="2">Uncharacterized protein</fullName>
    </submittedName>
</protein>
<dbReference type="OrthoDB" id="1914410at2759"/>
<feature type="region of interest" description="Disordered" evidence="1">
    <location>
        <begin position="1"/>
        <end position="48"/>
    </location>
</feature>
<organism evidence="2 3">
    <name type="scientific">Vanilla planifolia</name>
    <name type="common">Vanilla</name>
    <dbReference type="NCBI Taxonomy" id="51239"/>
    <lineage>
        <taxon>Eukaryota</taxon>
        <taxon>Viridiplantae</taxon>
        <taxon>Streptophyta</taxon>
        <taxon>Embryophyta</taxon>
        <taxon>Tracheophyta</taxon>
        <taxon>Spermatophyta</taxon>
        <taxon>Magnoliopsida</taxon>
        <taxon>Liliopsida</taxon>
        <taxon>Asparagales</taxon>
        <taxon>Orchidaceae</taxon>
        <taxon>Vanilloideae</taxon>
        <taxon>Vanilleae</taxon>
        <taxon>Vanilla</taxon>
    </lineage>
</organism>
<feature type="compositionally biased region" description="Basic and acidic residues" evidence="1">
    <location>
        <begin position="27"/>
        <end position="43"/>
    </location>
</feature>
<evidence type="ECO:0000256" key="1">
    <source>
        <dbReference type="SAM" id="MobiDB-lite"/>
    </source>
</evidence>